<dbReference type="SMART" id="SM00490">
    <property type="entry name" value="HELICc"/>
    <property type="match status" value="1"/>
</dbReference>
<dbReference type="GO" id="GO:0004519">
    <property type="term" value="F:endonuclease activity"/>
    <property type="evidence" value="ECO:0007669"/>
    <property type="project" value="InterPro"/>
</dbReference>
<evidence type="ECO:0000259" key="2">
    <source>
        <dbReference type="PROSITE" id="PS51192"/>
    </source>
</evidence>
<dbReference type="AlphaFoldDB" id="A0A1Q6R6T0"/>
<dbReference type="InterPro" id="IPR011856">
    <property type="entry name" value="tRNA_endonuc-like_dom_sf"/>
</dbReference>
<dbReference type="InterPro" id="IPR014001">
    <property type="entry name" value="Helicase_ATP-bd"/>
</dbReference>
<dbReference type="InterPro" id="IPR038718">
    <property type="entry name" value="SNF2-like_sf"/>
</dbReference>
<dbReference type="GO" id="GO:0016787">
    <property type="term" value="F:hydrolase activity"/>
    <property type="evidence" value="ECO:0007669"/>
    <property type="project" value="UniProtKB-KW"/>
</dbReference>
<dbReference type="Gene3D" id="3.40.50.10810">
    <property type="entry name" value="Tandem AAA-ATPase domain"/>
    <property type="match status" value="1"/>
</dbReference>
<dbReference type="InterPro" id="IPR007560">
    <property type="entry name" value="Restrct_endonuc_IV_Mrr"/>
</dbReference>
<feature type="domain" description="Helicase ATP-binding" evidence="2">
    <location>
        <begin position="442"/>
        <end position="617"/>
    </location>
</feature>
<evidence type="ECO:0000313" key="5">
    <source>
        <dbReference type="Proteomes" id="UP000186777"/>
    </source>
</evidence>
<evidence type="ECO:0000256" key="1">
    <source>
        <dbReference type="ARBA" id="ARBA00022801"/>
    </source>
</evidence>
<accession>A0A1Q6R6T0</accession>
<dbReference type="PROSITE" id="PS51192">
    <property type="entry name" value="HELICASE_ATP_BIND_1"/>
    <property type="match status" value="1"/>
</dbReference>
<gene>
    <name evidence="4" type="ORF">BHW43_04285</name>
</gene>
<dbReference type="PANTHER" id="PTHR45629:SF7">
    <property type="entry name" value="DNA EXCISION REPAIR PROTEIN ERCC-6-RELATED"/>
    <property type="match status" value="1"/>
</dbReference>
<dbReference type="Gene3D" id="3.40.1350.10">
    <property type="match status" value="1"/>
</dbReference>
<comment type="caution">
    <text evidence="4">The sequence shown here is derived from an EMBL/GenBank/DDBJ whole genome shotgun (WGS) entry which is preliminary data.</text>
</comment>
<dbReference type="Pfam" id="PF00271">
    <property type="entry name" value="Helicase_C"/>
    <property type="match status" value="1"/>
</dbReference>
<dbReference type="InterPro" id="IPR000330">
    <property type="entry name" value="SNF2_N"/>
</dbReference>
<dbReference type="Pfam" id="PF00176">
    <property type="entry name" value="SNF2-rel_dom"/>
    <property type="match status" value="1"/>
</dbReference>
<feature type="domain" description="Helicase C-terminal" evidence="3">
    <location>
        <begin position="742"/>
        <end position="905"/>
    </location>
</feature>
<dbReference type="CDD" id="cd18793">
    <property type="entry name" value="SF2_C_SNF"/>
    <property type="match status" value="1"/>
</dbReference>
<dbReference type="Pfam" id="PF04471">
    <property type="entry name" value="Mrr_cat"/>
    <property type="match status" value="1"/>
</dbReference>
<keyword evidence="1" id="KW-0378">Hydrolase</keyword>
<dbReference type="RefSeq" id="WP_303679627.1">
    <property type="nucleotide sequence ID" value="NZ_MNTG01000025.1"/>
</dbReference>
<dbReference type="GO" id="GO:0009307">
    <property type="term" value="P:DNA restriction-modification system"/>
    <property type="evidence" value="ECO:0007669"/>
    <property type="project" value="InterPro"/>
</dbReference>
<organism evidence="4 5">
    <name type="scientific">Phascolarctobacterium succinatutens</name>
    <dbReference type="NCBI Taxonomy" id="626940"/>
    <lineage>
        <taxon>Bacteria</taxon>
        <taxon>Bacillati</taxon>
        <taxon>Bacillota</taxon>
        <taxon>Negativicutes</taxon>
        <taxon>Acidaminococcales</taxon>
        <taxon>Acidaminococcaceae</taxon>
        <taxon>Phascolarctobacterium</taxon>
    </lineage>
</organism>
<dbReference type="STRING" id="626940.BHW43_04285"/>
<proteinExistence type="predicted"/>
<dbReference type="PANTHER" id="PTHR45629">
    <property type="entry name" value="SNF2/RAD54 FAMILY MEMBER"/>
    <property type="match status" value="1"/>
</dbReference>
<dbReference type="Gene3D" id="3.40.50.300">
    <property type="entry name" value="P-loop containing nucleotide triphosphate hydrolases"/>
    <property type="match status" value="1"/>
</dbReference>
<dbReference type="PROSITE" id="PS51194">
    <property type="entry name" value="HELICASE_CTER"/>
    <property type="match status" value="1"/>
</dbReference>
<dbReference type="SUPFAM" id="SSF52980">
    <property type="entry name" value="Restriction endonuclease-like"/>
    <property type="match status" value="1"/>
</dbReference>
<dbReference type="InterPro" id="IPR011335">
    <property type="entry name" value="Restrct_endonuc-II-like"/>
</dbReference>
<dbReference type="InterPro" id="IPR027417">
    <property type="entry name" value="P-loop_NTPase"/>
</dbReference>
<dbReference type="InterPro" id="IPR049730">
    <property type="entry name" value="SNF2/RAD54-like_C"/>
</dbReference>
<evidence type="ECO:0000313" key="4">
    <source>
        <dbReference type="EMBL" id="OLA38074.1"/>
    </source>
</evidence>
<sequence length="1061" mass="120995">MHDKIWQINENGFFFAIGLLEGKNTILKDYLEMLTDSDKAEKTEEGYLLRHEKAVELASDEQELLTLPSIFPYQFRVENDRGNVAYNTFHYQVSLLQPNGEIFINPEIIGSYVRIDKSREYILRREQYLLLTTAKQCNEIIGKLPNGSKVQKYNLENLSKIKQYGKTINAEFSGHIESTHVVCPDKLSVEFVKHDNLGLYHPEPVLLKSDENGSYEILDSKLFQQAFNRSATAKDIYLDNNRVKYVCGEAVKAGLEKIKTTDSFSEEEYEKFKTNPWKYFEEGVFEFPEGVYSDRVYGFINKNYKYFGVEGLNEGGWIPEEGTTEVKPIDVEITDEFVEKVDEAQSKGETRLEIEGKIIEIDENLLERIARYKRRKEEKKEAEFPKEKPKGKNVLGIKTNEQRIDYSTDYDNIREKSVLINALKPEIELFEHQKEGIAWMYKQWCDGYKGVLLADDMGLGKTMQTLAFIAGVKKQFPAKLDAPVLIVAPVALLRNWKEEVFKFIPQGVFSDVVELHSTGLQNFKENGKLKLTNFAEAYKDCIVQTTYETLRSCQLEFGKVPWSIVIVDEAQKIKNPSASQTQALKGMKYDFAICLSGTPVENSWIDLWSIMDFVQPGKLGSFSWFNDNYQKNLKANRYDAEAIKQLGTDLQIKLEPLFLRRLKCQHLKGLPQKHVKLCKAIMPKVQAETYKNVVRNFREEKGSAFSVIAKLRDISLHPRLSTMRVESLSPEEANKIINESARLKKTFEILMNVRLKNEKALLFVVSKKMQLLLQYLIQGFFGIKVQTPINGDMNGAKRQTVIDDFNATDGFSVLILSPEAAGVGLNIVSANHVIHLSRTWNPAKEDQATDRAYRIGQKKDVTVYIPIAYCPDLGEGNSFDEKLEGLMSFKRSLSENVLFPTLESADDINKMFDDLTKVSVNGDEVLYWQIEDIDRLTGLAFEEVVSKLYLKMGYQTIKTPASNDKGADVIAWKDNARKEGLLIQCKQTAGNSNMNAGGVQEIYSAKAFYEARYTCKFQTLVITNANDFTANAKELALQNDVTLVARNQLVALLNQYPVAKM</sequence>
<evidence type="ECO:0008006" key="6">
    <source>
        <dbReference type="Google" id="ProtNLM"/>
    </source>
</evidence>
<dbReference type="GO" id="GO:0005524">
    <property type="term" value="F:ATP binding"/>
    <property type="evidence" value="ECO:0007669"/>
    <property type="project" value="InterPro"/>
</dbReference>
<dbReference type="GO" id="GO:0003677">
    <property type="term" value="F:DNA binding"/>
    <property type="evidence" value="ECO:0007669"/>
    <property type="project" value="InterPro"/>
</dbReference>
<reference evidence="4 5" key="1">
    <citation type="journal article" date="2016" name="Nat. Biotechnol.">
        <title>Measurement of bacterial replication rates in microbial communities.</title>
        <authorList>
            <person name="Brown C.T."/>
            <person name="Olm M.R."/>
            <person name="Thomas B.C."/>
            <person name="Banfield J.F."/>
        </authorList>
    </citation>
    <scope>NUCLEOTIDE SEQUENCE [LARGE SCALE GENOMIC DNA]</scope>
    <source>
        <strain evidence="4">46_33</strain>
    </source>
</reference>
<evidence type="ECO:0000259" key="3">
    <source>
        <dbReference type="PROSITE" id="PS51194"/>
    </source>
</evidence>
<dbReference type="SMART" id="SM00487">
    <property type="entry name" value="DEXDc"/>
    <property type="match status" value="1"/>
</dbReference>
<dbReference type="SUPFAM" id="SSF52540">
    <property type="entry name" value="P-loop containing nucleoside triphosphate hydrolases"/>
    <property type="match status" value="2"/>
</dbReference>
<dbReference type="InterPro" id="IPR001650">
    <property type="entry name" value="Helicase_C-like"/>
</dbReference>
<dbReference type="EMBL" id="MNTG01000025">
    <property type="protein sequence ID" value="OLA38074.1"/>
    <property type="molecule type" value="Genomic_DNA"/>
</dbReference>
<dbReference type="InterPro" id="IPR050496">
    <property type="entry name" value="SNF2_RAD54_helicase_repair"/>
</dbReference>
<protein>
    <recommendedName>
        <fullName evidence="6">Helicase SNF2</fullName>
    </recommendedName>
</protein>
<dbReference type="Proteomes" id="UP000186777">
    <property type="component" value="Unassembled WGS sequence"/>
</dbReference>
<name>A0A1Q6R6T0_9FIRM</name>